<dbReference type="EMBL" id="JANRMS010005941">
    <property type="protein sequence ID" value="KAJ3500332.1"/>
    <property type="molecule type" value="Genomic_DNA"/>
</dbReference>
<comment type="caution">
    <text evidence="1">The sequence shown here is derived from an EMBL/GenBank/DDBJ whole genome shotgun (WGS) entry which is preliminary data.</text>
</comment>
<proteinExistence type="predicted"/>
<protein>
    <submittedName>
        <fullName evidence="1">Uncharacterized protein</fullName>
    </submittedName>
</protein>
<dbReference type="Proteomes" id="UP001148629">
    <property type="component" value="Unassembled WGS sequence"/>
</dbReference>
<sequence length="107" mass="11760">MAPTPQFFLVRPGLEQITSSGQVLVQPGTAVPLIPADLLPEWLQVVGVPRNLSPEQTQGMINLGAVHAETEPYKLKFNQLYEEKECDGDTSDEPTIYAPKPHPSTFC</sequence>
<accession>A0ACC1RAS0</accession>
<keyword evidence="2" id="KW-1185">Reference proteome</keyword>
<name>A0ACC1RAS0_9HYPO</name>
<gene>
    <name evidence="1" type="ORF">NM208_g17168</name>
</gene>
<evidence type="ECO:0000313" key="2">
    <source>
        <dbReference type="Proteomes" id="UP001148629"/>
    </source>
</evidence>
<reference evidence="1" key="1">
    <citation type="submission" date="2022-08" db="EMBL/GenBank/DDBJ databases">
        <title>Genome Sequence of Fusarium decemcellulare.</title>
        <authorList>
            <person name="Buettner E."/>
        </authorList>
    </citation>
    <scope>NUCLEOTIDE SEQUENCE</scope>
    <source>
        <strain evidence="1">Babe19</strain>
    </source>
</reference>
<evidence type="ECO:0000313" key="1">
    <source>
        <dbReference type="EMBL" id="KAJ3500332.1"/>
    </source>
</evidence>
<organism evidence="1 2">
    <name type="scientific">Fusarium decemcellulare</name>
    <dbReference type="NCBI Taxonomy" id="57161"/>
    <lineage>
        <taxon>Eukaryota</taxon>
        <taxon>Fungi</taxon>
        <taxon>Dikarya</taxon>
        <taxon>Ascomycota</taxon>
        <taxon>Pezizomycotina</taxon>
        <taxon>Sordariomycetes</taxon>
        <taxon>Hypocreomycetidae</taxon>
        <taxon>Hypocreales</taxon>
        <taxon>Nectriaceae</taxon>
        <taxon>Fusarium</taxon>
        <taxon>Fusarium decemcellulare species complex</taxon>
    </lineage>
</organism>